<protein>
    <submittedName>
        <fullName evidence="2">Uncharacterized protein</fullName>
    </submittedName>
</protein>
<accession>A0A6P1TF76</accession>
<evidence type="ECO:0000313" key="2">
    <source>
        <dbReference type="EMBL" id="MBB5210056.1"/>
    </source>
</evidence>
<feature type="transmembrane region" description="Helical" evidence="1">
    <location>
        <begin position="20"/>
        <end position="44"/>
    </location>
</feature>
<keyword evidence="1" id="KW-0472">Membrane</keyword>
<dbReference type="Proteomes" id="UP000464675">
    <property type="component" value="Chromosome"/>
</dbReference>
<organism evidence="2 5">
    <name type="scientific">Microbulbifer hydrolyticus</name>
    <dbReference type="NCBI Taxonomy" id="48074"/>
    <lineage>
        <taxon>Bacteria</taxon>
        <taxon>Pseudomonadati</taxon>
        <taxon>Pseudomonadota</taxon>
        <taxon>Gammaproteobacteria</taxon>
        <taxon>Cellvibrionales</taxon>
        <taxon>Microbulbiferaceae</taxon>
        <taxon>Microbulbifer</taxon>
    </lineage>
</organism>
<gene>
    <name evidence="3" type="ORF">GTQ55_10825</name>
    <name evidence="2" type="ORF">HNQ53_000244</name>
</gene>
<reference evidence="2 5" key="2">
    <citation type="submission" date="2020-08" db="EMBL/GenBank/DDBJ databases">
        <title>Genomic Encyclopedia of Type Strains, Phase IV (KMG-IV): sequencing the most valuable type-strain genomes for metagenomic binning, comparative biology and taxonomic classification.</title>
        <authorList>
            <person name="Goeker M."/>
        </authorList>
    </citation>
    <scope>NUCLEOTIDE SEQUENCE [LARGE SCALE GENOMIC DNA]</scope>
    <source>
        <strain evidence="2 5">DSM 11525</strain>
    </source>
</reference>
<dbReference type="Proteomes" id="UP000563601">
    <property type="component" value="Unassembled WGS sequence"/>
</dbReference>
<evidence type="ECO:0000256" key="1">
    <source>
        <dbReference type="SAM" id="Phobius"/>
    </source>
</evidence>
<sequence>MCRWRRDFEIEVAKILQDSAVIVIYIAIAEIVHLGAEISCTIVVPSQWMLSQKMRRWAGAK</sequence>
<name>A0A6P1TF76_9GAMM</name>
<evidence type="ECO:0000313" key="3">
    <source>
        <dbReference type="EMBL" id="QHQ39422.1"/>
    </source>
</evidence>
<dbReference type="EMBL" id="CP047491">
    <property type="protein sequence ID" value="QHQ39422.1"/>
    <property type="molecule type" value="Genomic_DNA"/>
</dbReference>
<evidence type="ECO:0000313" key="5">
    <source>
        <dbReference type="Proteomes" id="UP000563601"/>
    </source>
</evidence>
<dbReference type="EMBL" id="JACHHR010000001">
    <property type="protein sequence ID" value="MBB5210056.1"/>
    <property type="molecule type" value="Genomic_DNA"/>
</dbReference>
<evidence type="ECO:0000313" key="4">
    <source>
        <dbReference type="Proteomes" id="UP000464675"/>
    </source>
</evidence>
<dbReference type="AlphaFoldDB" id="A0A6P1TF76"/>
<keyword evidence="1" id="KW-0812">Transmembrane</keyword>
<keyword evidence="1" id="KW-1133">Transmembrane helix</keyword>
<proteinExistence type="predicted"/>
<reference evidence="3 4" key="1">
    <citation type="submission" date="2020-01" db="EMBL/GenBank/DDBJ databases">
        <title>The possibility of degradation of plastic by Microbulbifer hydrolyticus IRE-31.</title>
        <authorList>
            <person name="Liu L."/>
        </authorList>
    </citation>
    <scope>NUCLEOTIDE SEQUENCE [LARGE SCALE GENOMIC DNA]</scope>
    <source>
        <strain evidence="3 4">IRE-31</strain>
    </source>
</reference>
<keyword evidence="4" id="KW-1185">Reference proteome</keyword>
<dbReference type="RefSeq" id="WP_161858740.1">
    <property type="nucleotide sequence ID" value="NZ_CP047491.1"/>
</dbReference>